<reference evidence="2 3" key="1">
    <citation type="submission" date="2019-03" db="EMBL/GenBank/DDBJ databases">
        <title>Genomics of glacier-inhabiting Cryobacterium strains.</title>
        <authorList>
            <person name="Liu Q."/>
            <person name="Xin Y.-H."/>
        </authorList>
    </citation>
    <scope>NUCLEOTIDE SEQUENCE [LARGE SCALE GENOMIC DNA]</scope>
    <source>
        <strain evidence="2 3">TMT1-23-1</strain>
    </source>
</reference>
<gene>
    <name evidence="2" type="ORF">E3T28_10035</name>
</gene>
<evidence type="ECO:0000313" key="2">
    <source>
        <dbReference type="EMBL" id="TFC98744.1"/>
    </source>
</evidence>
<dbReference type="InterPro" id="IPR005532">
    <property type="entry name" value="SUMF_dom"/>
</dbReference>
<dbReference type="Proteomes" id="UP000297853">
    <property type="component" value="Unassembled WGS sequence"/>
</dbReference>
<dbReference type="RefSeq" id="WP_134430467.1">
    <property type="nucleotide sequence ID" value="NZ_SOGQ01000050.1"/>
</dbReference>
<dbReference type="SUPFAM" id="SSF56436">
    <property type="entry name" value="C-type lectin-like"/>
    <property type="match status" value="1"/>
</dbReference>
<dbReference type="Gene3D" id="3.90.1580.10">
    <property type="entry name" value="paralog of FGE (formylglycine-generating enzyme)"/>
    <property type="match status" value="1"/>
</dbReference>
<dbReference type="Pfam" id="PF03781">
    <property type="entry name" value="FGE-sulfatase"/>
    <property type="match status" value="1"/>
</dbReference>
<sequence length="175" mass="18728">MVFVPGGTFRMGSDDHYAEEAPAHLVTASAVLIDRRQVTNADRAAFVTATGYTTVAERELGPADFPGAPIENLARGSLVFAGTRGPVDVRDLMQWWTWTSGRAGAPRSVTRNTPVLFAGVVDREPRGILCLGSDQSAQSSGPPHVDLGVNAAARSRYCVSPPKLRPASRGARERR</sequence>
<dbReference type="InterPro" id="IPR016187">
    <property type="entry name" value="CTDL_fold"/>
</dbReference>
<evidence type="ECO:0000313" key="3">
    <source>
        <dbReference type="Proteomes" id="UP000297853"/>
    </source>
</evidence>
<organism evidence="2 3">
    <name type="scientific">Cryobacterium sinapicolor</name>
    <dbReference type="NCBI Taxonomy" id="1259236"/>
    <lineage>
        <taxon>Bacteria</taxon>
        <taxon>Bacillati</taxon>
        <taxon>Actinomycetota</taxon>
        <taxon>Actinomycetes</taxon>
        <taxon>Micrococcales</taxon>
        <taxon>Microbacteriaceae</taxon>
        <taxon>Cryobacterium</taxon>
    </lineage>
</organism>
<accession>A0ABY2J1Y8</accession>
<dbReference type="EMBL" id="SOGQ01000050">
    <property type="protein sequence ID" value="TFC98744.1"/>
    <property type="molecule type" value="Genomic_DNA"/>
</dbReference>
<dbReference type="InterPro" id="IPR042095">
    <property type="entry name" value="SUMF_sf"/>
</dbReference>
<comment type="caution">
    <text evidence="2">The sequence shown here is derived from an EMBL/GenBank/DDBJ whole genome shotgun (WGS) entry which is preliminary data.</text>
</comment>
<keyword evidence="3" id="KW-1185">Reference proteome</keyword>
<protein>
    <recommendedName>
        <fullName evidence="1">Sulfatase-modifying factor enzyme-like domain-containing protein</fullName>
    </recommendedName>
</protein>
<name>A0ABY2J1Y8_9MICO</name>
<feature type="domain" description="Sulfatase-modifying factor enzyme-like" evidence="1">
    <location>
        <begin position="1"/>
        <end position="108"/>
    </location>
</feature>
<evidence type="ECO:0000259" key="1">
    <source>
        <dbReference type="Pfam" id="PF03781"/>
    </source>
</evidence>
<proteinExistence type="predicted"/>